<evidence type="ECO:0000313" key="2">
    <source>
        <dbReference type="EMBL" id="MDN4473222.1"/>
    </source>
</evidence>
<accession>A0ABT8G261</accession>
<evidence type="ECO:0000313" key="3">
    <source>
        <dbReference type="Proteomes" id="UP001172738"/>
    </source>
</evidence>
<feature type="transmembrane region" description="Helical" evidence="1">
    <location>
        <begin position="26"/>
        <end position="46"/>
    </location>
</feature>
<reference evidence="2" key="1">
    <citation type="submission" date="2023-06" db="EMBL/GenBank/DDBJ databases">
        <title>SYSU T00b26.</title>
        <authorList>
            <person name="Gao L."/>
            <person name="Fang B.-Z."/>
            <person name="Li W.-J."/>
        </authorList>
    </citation>
    <scope>NUCLEOTIDE SEQUENCE</scope>
    <source>
        <strain evidence="2">SYSU T00b26</strain>
    </source>
</reference>
<name>A0ABT8G261_9MICO</name>
<protein>
    <recommendedName>
        <fullName evidence="4">Yip1 domain-containing protein</fullName>
    </recommendedName>
</protein>
<dbReference type="EMBL" id="JAUHPV010000005">
    <property type="protein sequence ID" value="MDN4473222.1"/>
    <property type="molecule type" value="Genomic_DNA"/>
</dbReference>
<feature type="transmembrane region" description="Helical" evidence="1">
    <location>
        <begin position="58"/>
        <end position="86"/>
    </location>
</feature>
<comment type="caution">
    <text evidence="2">The sequence shown here is derived from an EMBL/GenBank/DDBJ whole genome shotgun (WGS) entry which is preliminary data.</text>
</comment>
<gene>
    <name evidence="2" type="ORF">QQX04_09500</name>
</gene>
<keyword evidence="1" id="KW-0472">Membrane</keyword>
<feature type="transmembrane region" description="Helical" evidence="1">
    <location>
        <begin position="127"/>
        <end position="151"/>
    </location>
</feature>
<sequence>MSAVPTQSPPSLEGAIKRLALPWGELCFIGTSIVLVPLLGSLLALLDPPGSRGESFGWALVLGGTYAVTGVVLGVPLLALTLRGWLSRVAVRREPWSLALLQAGIAALVALPLPLALLLGGGEDPSALTVVAGCAFYAGPAIVAAALAGLLSRWAASDPRRASRLTIAGAAAVGIMLVAALIAQFMPLFLA</sequence>
<keyword evidence="3" id="KW-1185">Reference proteome</keyword>
<dbReference type="RefSeq" id="WP_301128531.1">
    <property type="nucleotide sequence ID" value="NZ_JAUHPV010000005.1"/>
</dbReference>
<evidence type="ECO:0008006" key="4">
    <source>
        <dbReference type="Google" id="ProtNLM"/>
    </source>
</evidence>
<evidence type="ECO:0000256" key="1">
    <source>
        <dbReference type="SAM" id="Phobius"/>
    </source>
</evidence>
<keyword evidence="1" id="KW-1133">Transmembrane helix</keyword>
<organism evidence="2 3">
    <name type="scientific">Demequina zhanjiangensis</name>
    <dbReference type="NCBI Taxonomy" id="3051659"/>
    <lineage>
        <taxon>Bacteria</taxon>
        <taxon>Bacillati</taxon>
        <taxon>Actinomycetota</taxon>
        <taxon>Actinomycetes</taxon>
        <taxon>Micrococcales</taxon>
        <taxon>Demequinaceae</taxon>
        <taxon>Demequina</taxon>
    </lineage>
</organism>
<keyword evidence="1" id="KW-0812">Transmembrane</keyword>
<feature type="transmembrane region" description="Helical" evidence="1">
    <location>
        <begin position="98"/>
        <end position="121"/>
    </location>
</feature>
<proteinExistence type="predicted"/>
<dbReference type="Proteomes" id="UP001172738">
    <property type="component" value="Unassembled WGS sequence"/>
</dbReference>
<feature type="transmembrane region" description="Helical" evidence="1">
    <location>
        <begin position="163"/>
        <end position="186"/>
    </location>
</feature>